<evidence type="ECO:0000313" key="2">
    <source>
        <dbReference type="Proteomes" id="UP000712600"/>
    </source>
</evidence>
<accession>A0A8S9MUI7</accession>
<dbReference type="AlphaFoldDB" id="A0A8S9MUI7"/>
<protein>
    <submittedName>
        <fullName evidence="1">Uncharacterized protein</fullName>
    </submittedName>
</protein>
<sequence>MHKKNHQNAQEEKAVACMCLLVSSAASPCAFRGERFCRCSRIENFNPAKQQLNLQLVRTHFQNSQFHGLERLDDVITKAMRIRNIPTITQPEIGQSSKCSFILQDGHGEEEAAHAAVVEDAAEAAAEVSAGEKRQQKHPPLKLMLMATSKTYGINLMKNNRSHVYCQDLIF</sequence>
<dbReference type="Proteomes" id="UP000712600">
    <property type="component" value="Unassembled WGS sequence"/>
</dbReference>
<dbReference type="EMBL" id="QGKX02002183">
    <property type="protein sequence ID" value="KAF3487665.1"/>
    <property type="molecule type" value="Genomic_DNA"/>
</dbReference>
<evidence type="ECO:0000313" key="1">
    <source>
        <dbReference type="EMBL" id="KAF3487665.1"/>
    </source>
</evidence>
<gene>
    <name evidence="1" type="ORF">F2Q69_00055570</name>
</gene>
<comment type="caution">
    <text evidence="1">The sequence shown here is derived from an EMBL/GenBank/DDBJ whole genome shotgun (WGS) entry which is preliminary data.</text>
</comment>
<proteinExistence type="predicted"/>
<organism evidence="1 2">
    <name type="scientific">Brassica cretica</name>
    <name type="common">Mustard</name>
    <dbReference type="NCBI Taxonomy" id="69181"/>
    <lineage>
        <taxon>Eukaryota</taxon>
        <taxon>Viridiplantae</taxon>
        <taxon>Streptophyta</taxon>
        <taxon>Embryophyta</taxon>
        <taxon>Tracheophyta</taxon>
        <taxon>Spermatophyta</taxon>
        <taxon>Magnoliopsida</taxon>
        <taxon>eudicotyledons</taxon>
        <taxon>Gunneridae</taxon>
        <taxon>Pentapetalae</taxon>
        <taxon>rosids</taxon>
        <taxon>malvids</taxon>
        <taxon>Brassicales</taxon>
        <taxon>Brassicaceae</taxon>
        <taxon>Brassiceae</taxon>
        <taxon>Brassica</taxon>
    </lineage>
</organism>
<reference evidence="1" key="1">
    <citation type="submission" date="2019-12" db="EMBL/GenBank/DDBJ databases">
        <title>Genome sequencing and annotation of Brassica cretica.</title>
        <authorList>
            <person name="Studholme D.J."/>
            <person name="Sarris P."/>
        </authorList>
    </citation>
    <scope>NUCLEOTIDE SEQUENCE</scope>
    <source>
        <strain evidence="1">PFS-109/04</strain>
        <tissue evidence="1">Leaf</tissue>
    </source>
</reference>
<name>A0A8S9MUI7_BRACR</name>